<sequence>MSAPADVNVRWAHVGLNCRDQKATEEFYSRWFGFSRARVVEADGSRVVFLRSGPVYLELFPTEAEPAFDTVNDGPDNPGAARHLAFQVDDVDAFLAAADGELNVTLGPLAFDEFIPGWKTVWVSDPDGLVIEVSQGYTDQSAEELRTYA</sequence>
<dbReference type="PROSITE" id="PS51819">
    <property type="entry name" value="VOC"/>
    <property type="match status" value="1"/>
</dbReference>
<proteinExistence type="predicted"/>
<dbReference type="InterPro" id="IPR050383">
    <property type="entry name" value="GlyoxalaseI/FosfomycinResist"/>
</dbReference>
<gene>
    <name evidence="2" type="ORF">Sviol_59470</name>
</gene>
<dbReference type="Proteomes" id="UP001050808">
    <property type="component" value="Unassembled WGS sequence"/>
</dbReference>
<evidence type="ECO:0000313" key="3">
    <source>
        <dbReference type="Proteomes" id="UP001050808"/>
    </source>
</evidence>
<dbReference type="InterPro" id="IPR004360">
    <property type="entry name" value="Glyas_Fos-R_dOase_dom"/>
</dbReference>
<protein>
    <recommendedName>
        <fullName evidence="1">VOC domain-containing protein</fullName>
    </recommendedName>
</protein>
<evidence type="ECO:0000313" key="2">
    <source>
        <dbReference type="EMBL" id="GHI41539.1"/>
    </source>
</evidence>
<reference evidence="2" key="1">
    <citation type="submission" date="2024-05" db="EMBL/GenBank/DDBJ databases">
        <title>Whole genome shotgun sequence of Streptomyces violascens NBRC 12920.</title>
        <authorList>
            <person name="Komaki H."/>
            <person name="Tamura T."/>
        </authorList>
    </citation>
    <scope>NUCLEOTIDE SEQUENCE</scope>
    <source>
        <strain evidence="2">NBRC 12920</strain>
    </source>
</reference>
<dbReference type="PANTHER" id="PTHR21366">
    <property type="entry name" value="GLYOXALASE FAMILY PROTEIN"/>
    <property type="match status" value="1"/>
</dbReference>
<dbReference type="Pfam" id="PF00903">
    <property type="entry name" value="Glyoxalase"/>
    <property type="match status" value="1"/>
</dbReference>
<name>A0ABQ3QWE8_9ACTN</name>
<dbReference type="SUPFAM" id="SSF54593">
    <property type="entry name" value="Glyoxalase/Bleomycin resistance protein/Dihydroxybiphenyl dioxygenase"/>
    <property type="match status" value="1"/>
</dbReference>
<comment type="caution">
    <text evidence="2">The sequence shown here is derived from an EMBL/GenBank/DDBJ whole genome shotgun (WGS) entry which is preliminary data.</text>
</comment>
<accession>A0ABQ3QWE8</accession>
<keyword evidence="3" id="KW-1185">Reference proteome</keyword>
<dbReference type="PANTHER" id="PTHR21366:SF31">
    <property type="entry name" value="METALLOTHIOL TRANSFERASE FOSB"/>
    <property type="match status" value="1"/>
</dbReference>
<dbReference type="Gene3D" id="3.10.180.10">
    <property type="entry name" value="2,3-Dihydroxybiphenyl 1,2-Dioxygenase, domain 1"/>
    <property type="match status" value="1"/>
</dbReference>
<evidence type="ECO:0000259" key="1">
    <source>
        <dbReference type="PROSITE" id="PS51819"/>
    </source>
</evidence>
<dbReference type="EMBL" id="BNDY01000017">
    <property type="protein sequence ID" value="GHI41539.1"/>
    <property type="molecule type" value="Genomic_DNA"/>
</dbReference>
<organism evidence="2 3">
    <name type="scientific">Streptomyces violascens</name>
    <dbReference type="NCBI Taxonomy" id="67381"/>
    <lineage>
        <taxon>Bacteria</taxon>
        <taxon>Bacillati</taxon>
        <taxon>Actinomycetota</taxon>
        <taxon>Actinomycetes</taxon>
        <taxon>Kitasatosporales</taxon>
        <taxon>Streptomycetaceae</taxon>
        <taxon>Streptomyces</taxon>
    </lineage>
</organism>
<feature type="domain" description="VOC" evidence="1">
    <location>
        <begin position="10"/>
        <end position="136"/>
    </location>
</feature>
<dbReference type="InterPro" id="IPR029068">
    <property type="entry name" value="Glyas_Bleomycin-R_OHBP_Dase"/>
</dbReference>
<dbReference type="RefSeq" id="WP_189966771.1">
    <property type="nucleotide sequence ID" value="NZ_BMUA01000017.1"/>
</dbReference>
<dbReference type="InterPro" id="IPR037523">
    <property type="entry name" value="VOC_core"/>
</dbReference>